<dbReference type="PANTHER" id="PTHR30069">
    <property type="entry name" value="TONB-DEPENDENT OUTER MEMBRANE RECEPTOR"/>
    <property type="match status" value="1"/>
</dbReference>
<keyword evidence="9" id="KW-0645">Protease</keyword>
<dbReference type="SUPFAM" id="SSF49464">
    <property type="entry name" value="Carboxypeptidase regulatory domain-like"/>
    <property type="match status" value="1"/>
</dbReference>
<keyword evidence="5" id="KW-0472">Membrane</keyword>
<comment type="subcellular location">
    <subcellularLocation>
        <location evidence="1">Cell outer membrane</location>
        <topology evidence="1">Multi-pass membrane protein</topology>
    </subcellularLocation>
</comment>
<dbReference type="InterPro" id="IPR039426">
    <property type="entry name" value="TonB-dep_rcpt-like"/>
</dbReference>
<evidence type="ECO:0000256" key="1">
    <source>
        <dbReference type="ARBA" id="ARBA00004571"/>
    </source>
</evidence>
<gene>
    <name evidence="9" type="ORF">SAMN05421770_104263</name>
</gene>
<dbReference type="Gene3D" id="2.40.170.20">
    <property type="entry name" value="TonB-dependent receptor, beta-barrel domain"/>
    <property type="match status" value="1"/>
</dbReference>
<feature type="signal peptide" evidence="7">
    <location>
        <begin position="1"/>
        <end position="34"/>
    </location>
</feature>
<dbReference type="InterPro" id="IPR057601">
    <property type="entry name" value="Oar-like_b-barrel"/>
</dbReference>
<keyword evidence="7" id="KW-0732">Signal</keyword>
<evidence type="ECO:0000259" key="8">
    <source>
        <dbReference type="Pfam" id="PF25183"/>
    </source>
</evidence>
<feature type="domain" description="TonB-dependent transporter Oar-like beta-barrel" evidence="8">
    <location>
        <begin position="257"/>
        <end position="1113"/>
    </location>
</feature>
<dbReference type="AlphaFoldDB" id="A0A239K4Y8"/>
<dbReference type="InterPro" id="IPR036942">
    <property type="entry name" value="Beta-barrel_TonB_sf"/>
</dbReference>
<dbReference type="GO" id="GO:0009279">
    <property type="term" value="C:cell outer membrane"/>
    <property type="evidence" value="ECO:0007669"/>
    <property type="project" value="UniProtKB-SubCell"/>
</dbReference>
<evidence type="ECO:0000313" key="10">
    <source>
        <dbReference type="Proteomes" id="UP000198356"/>
    </source>
</evidence>
<dbReference type="EMBL" id="FZOU01000004">
    <property type="protein sequence ID" value="SNT12184.1"/>
    <property type="molecule type" value="Genomic_DNA"/>
</dbReference>
<evidence type="ECO:0000313" key="9">
    <source>
        <dbReference type="EMBL" id="SNT12184.1"/>
    </source>
</evidence>
<dbReference type="Pfam" id="PF25183">
    <property type="entry name" value="OMP_b-brl_4"/>
    <property type="match status" value="1"/>
</dbReference>
<organism evidence="9 10">
    <name type="scientific">Granulicella rosea</name>
    <dbReference type="NCBI Taxonomy" id="474952"/>
    <lineage>
        <taxon>Bacteria</taxon>
        <taxon>Pseudomonadati</taxon>
        <taxon>Acidobacteriota</taxon>
        <taxon>Terriglobia</taxon>
        <taxon>Terriglobales</taxon>
        <taxon>Acidobacteriaceae</taxon>
        <taxon>Granulicella</taxon>
    </lineage>
</organism>
<dbReference type="PANTHER" id="PTHR30069:SF46">
    <property type="entry name" value="OAR PROTEIN"/>
    <property type="match status" value="1"/>
</dbReference>
<keyword evidence="3" id="KW-1134">Transmembrane beta strand</keyword>
<evidence type="ECO:0000256" key="3">
    <source>
        <dbReference type="ARBA" id="ARBA00022452"/>
    </source>
</evidence>
<dbReference type="GO" id="GO:0004180">
    <property type="term" value="F:carboxypeptidase activity"/>
    <property type="evidence" value="ECO:0007669"/>
    <property type="project" value="UniProtKB-KW"/>
</dbReference>
<dbReference type="GO" id="GO:0015344">
    <property type="term" value="F:siderophore uptake transmembrane transporter activity"/>
    <property type="evidence" value="ECO:0007669"/>
    <property type="project" value="TreeGrafter"/>
</dbReference>
<dbReference type="InterPro" id="IPR008969">
    <property type="entry name" value="CarboxyPept-like_regulatory"/>
</dbReference>
<reference evidence="9 10" key="1">
    <citation type="submission" date="2017-06" db="EMBL/GenBank/DDBJ databases">
        <authorList>
            <person name="Kim H.J."/>
            <person name="Triplett B.A."/>
        </authorList>
    </citation>
    <scope>NUCLEOTIDE SEQUENCE [LARGE SCALE GENOMIC DNA]</scope>
    <source>
        <strain evidence="9 10">DSM 18704</strain>
    </source>
</reference>
<feature type="chain" id="PRO_5013348748" evidence="7">
    <location>
        <begin position="35"/>
        <end position="1120"/>
    </location>
</feature>
<keyword evidence="9" id="KW-0378">Hydrolase</keyword>
<proteinExistence type="predicted"/>
<keyword evidence="6" id="KW-0998">Cell outer membrane</keyword>
<dbReference type="Proteomes" id="UP000198356">
    <property type="component" value="Unassembled WGS sequence"/>
</dbReference>
<evidence type="ECO:0000256" key="6">
    <source>
        <dbReference type="ARBA" id="ARBA00023237"/>
    </source>
</evidence>
<sequence length="1120" mass="120853">MFALRSSSSCSGKRMRLFPLPALFAVLTTTTVLAQVDNGIITGVVKDSSGAAIDKAQVTLRNTATGLTTTTSTNGSGIYVSPPLSPAEYDIRVEAPGFKGELEHVKLDVGQRVTENATLTIGAASDTVEVEGTTQQLNTESATISDVRTEQQVHDLPLNGRNFAELLGLSAGVIPASPQATTVTISESRQQADFSTNGLGSTDNRFLFDGIADNQNHSGNGAIIFPPIDALEEFREENVDADARYGRTDAGTVNVIYKSGTSHYHGEVFDFLRNSVLDAKNYFDTGAKPGFRLNTFGGTFGGPLWPSAHPRTFFFADYNGQRESQGLTYVNTVPKWGPQGVGDFSLYSTKVVDPQTGVQFPGNVIPLSYISGSGAYLPTGGSALQGQFASQGYNSQVAQNVFGLYTNYGVTATPNLPGTANGTANNYLYNPSRIDNSNAFDVKVNRQFSDADSGFVRFSYELDNIVQPGNLPNPLEGGSTFGFEHEPAYQTVFSETHVFSPRLLNTLHFGWSRLFITTKNFDAPLNLPTALGIPGIIVPDDLLHTNGLPIFQLSGGTSTIGDPSNVPDQLGTNNYEETDSVTLTRGKHSLEFGTDIYRMQYNVYMDNDEHGLYSFTGNYTAATVNGSKVAGLGLADLLIGAPASGIYSHEAGTRGARQLDLGFYAQDNYKVSNRLTLNLGLRYDNFLGWPWTEVRNRMYQFLPSLSTTQVFQVGTNGIPRSGANGSNTNFQPRIGFAYSLTPKTVVHAGYGIYFGAPSVIDTATLLQNAPAIDYYSFTNPGFGASGFTWLSNGFVHATATDPANLPKGSPLNALDPNSRNPYTEQYHASVQQQIGSASTVTVSYVGNVARNQLGTYAINQPTPGTSATTLQARRPYTYFGNISQQRSSQYSNYNSLQITADRRTKTLNFQFSYTYSHALSAGVNQNYYNPAPDYGNSAYDIPNRFVGSVTYALPFQGSGWYRPAVRGWQLNAILSYSDGLPFSVSAGSNTLYNGTTSRANLLPGNGNGSLPSNQRSVTQWFNTAAFANPGAQQWGNSGPNILQGPGTKNVDFSVFKNIKLTESRGVLQLRSEFFNLFNTPQFNNPNSTVGGGFGTITSAGSPVTLQRISREIQLAAKVTF</sequence>
<keyword evidence="2" id="KW-0813">Transport</keyword>
<evidence type="ECO:0000256" key="7">
    <source>
        <dbReference type="SAM" id="SignalP"/>
    </source>
</evidence>
<accession>A0A239K4Y8</accession>
<dbReference type="SUPFAM" id="SSF56935">
    <property type="entry name" value="Porins"/>
    <property type="match status" value="1"/>
</dbReference>
<keyword evidence="9" id="KW-0121">Carboxypeptidase</keyword>
<keyword evidence="4" id="KW-0812">Transmembrane</keyword>
<evidence type="ECO:0000256" key="4">
    <source>
        <dbReference type="ARBA" id="ARBA00022692"/>
    </source>
</evidence>
<evidence type="ECO:0000256" key="5">
    <source>
        <dbReference type="ARBA" id="ARBA00023136"/>
    </source>
</evidence>
<dbReference type="GO" id="GO:0044718">
    <property type="term" value="P:siderophore transmembrane transport"/>
    <property type="evidence" value="ECO:0007669"/>
    <property type="project" value="TreeGrafter"/>
</dbReference>
<dbReference type="Gene3D" id="2.60.40.1120">
    <property type="entry name" value="Carboxypeptidase-like, regulatory domain"/>
    <property type="match status" value="1"/>
</dbReference>
<dbReference type="Pfam" id="PF13620">
    <property type="entry name" value="CarboxypepD_reg"/>
    <property type="match status" value="1"/>
</dbReference>
<name>A0A239K4Y8_9BACT</name>
<protein>
    <submittedName>
        <fullName evidence="9">Carboxypeptidase regulatory-like domain-containing protein</fullName>
    </submittedName>
</protein>
<evidence type="ECO:0000256" key="2">
    <source>
        <dbReference type="ARBA" id="ARBA00022448"/>
    </source>
</evidence>
<keyword evidence="10" id="KW-1185">Reference proteome</keyword>